<dbReference type="NCBIfam" id="NF009525">
    <property type="entry name" value="PRK12887.1"/>
    <property type="match status" value="1"/>
</dbReference>
<proteinExistence type="inferred from homology"/>
<comment type="subcellular location">
    <subcellularLocation>
        <location evidence="1">Plastid</location>
        <location evidence="1">Chloroplast membrane</location>
        <topology evidence="1">Multi-pass membrane protein</topology>
    </subcellularLocation>
</comment>
<feature type="transmembrane region" description="Helical" evidence="11">
    <location>
        <begin position="1253"/>
        <end position="1278"/>
    </location>
</feature>
<evidence type="ECO:0000256" key="11">
    <source>
        <dbReference type="SAM" id="Phobius"/>
    </source>
</evidence>
<evidence type="ECO:0000256" key="7">
    <source>
        <dbReference type="ARBA" id="ARBA00022946"/>
    </source>
</evidence>
<evidence type="ECO:0000313" key="14">
    <source>
        <dbReference type="Proteomes" id="UP000596660"/>
    </source>
</evidence>
<feature type="transmembrane region" description="Helical" evidence="11">
    <location>
        <begin position="1385"/>
        <end position="1410"/>
    </location>
</feature>
<feature type="transmembrane region" description="Helical" evidence="11">
    <location>
        <begin position="1211"/>
        <end position="1232"/>
    </location>
</feature>
<keyword evidence="4" id="KW-0934">Plastid</keyword>
<dbReference type="Pfam" id="PF01040">
    <property type="entry name" value="UbiA"/>
    <property type="match status" value="1"/>
</dbReference>
<evidence type="ECO:0000256" key="8">
    <source>
        <dbReference type="ARBA" id="ARBA00022989"/>
    </source>
</evidence>
<keyword evidence="8 11" id="KW-1133">Transmembrane helix</keyword>
<evidence type="ECO:0000256" key="9">
    <source>
        <dbReference type="ARBA" id="ARBA00023136"/>
    </source>
</evidence>
<feature type="transmembrane region" description="Helical" evidence="11">
    <location>
        <begin position="1309"/>
        <end position="1331"/>
    </location>
</feature>
<dbReference type="InterPro" id="IPR019557">
    <property type="entry name" value="AminoTfrase-like_pln_mobile"/>
</dbReference>
<reference evidence="13" key="2">
    <citation type="submission" date="2021-03" db="UniProtKB">
        <authorList>
            <consortium name="EnsemblPlants"/>
        </authorList>
    </citation>
    <scope>IDENTIFICATION</scope>
</reference>
<keyword evidence="6 11" id="KW-0812">Transmembrane</keyword>
<evidence type="ECO:0000256" key="2">
    <source>
        <dbReference type="ARBA" id="ARBA00005985"/>
    </source>
</evidence>
<dbReference type="GO" id="GO:0004659">
    <property type="term" value="F:prenyltransferase activity"/>
    <property type="evidence" value="ECO:0007669"/>
    <property type="project" value="InterPro"/>
</dbReference>
<dbReference type="Proteomes" id="UP000596660">
    <property type="component" value="Unplaced"/>
</dbReference>
<protein>
    <recommendedName>
        <fullName evidence="12">Aminotransferase-like plant mobile domain-containing protein</fullName>
    </recommendedName>
</protein>
<sequence>VLCVDPSLKIKTIVQLVKEKFEFSITYKRSWLAKQKAIKLIYGDREGSFQELPKYMQALKESNVGTVVEWSVVIKNLFGKAATARQKKKFDYYINKTGDLNVEARRYLMEISYYKCSIHHDGGLRFGVKTTNMSEVFNGVLKGAHCLQITALVQMTFFRVNSYFATRRSWSKRRLEEGHELSEKDIKTIEANMEKAMHHEVLAFDYDVIWLYQVRTGRGSIKAGKGPMDPVIRPGPIDSSVLRLQTSHRSHDVWSGVVDRVLSVREHVVSLGRLRVHGPPVIGPPLEGWYDLVKELFGVRPDIDDKGKPFLEGSSLKLTVLRRHFSQIPEGADDLCRACQRGACQIGGPLILVQLWSWEHISIGQPYVRKPRDSPQEDLQEEDDILGTQHERGVDSLACSWLRVHISCAHTASGLSYYRDAFDHQHEDQICRSDNHIWRTRAPLICFDVVEFHLPDRIMRQFGLEQPIPKAVETDVALSKTDRRGQLDHKLLTSEFVCNALLDVLCVDPSLKIKTIVQLVKEKFEFSITYKRSWLAKQKAIKLIYGDREGSFQELPKYMQALKESNAGTVVEWSVVIKNLFGKAATARQKKKFDYYINKTGDLNVEARRYLMEISYYKWSIHHDGGLRFGVKTTNMSEVFNGVLKGAHCLQITALVQMTFFRVNSYFATRRSWSKRRLEEGHELSEKDIKTIEANMEKAMHHEVVAFDYDVIWLYQVRTGRGSIKAGKGPMDPVIRPGPIDSSVLRLQTSHRSHDVWSGVVDRVLSVREHVVSLGRLRVHGPPVIGPPLEGWYDLVKELFGVRPDIDDKGKPFLEGSSLKLTVLRRHFSQILEGADDLCRACQRGACQIGGPLILVQLWSWEHISIGQPYVRKPRDSPQEDLQEEDDILGTQHERGVDSLACSWLRVHISCAHTASGLSYYRDAFDHQHEDQICRSDIHIWRTRSPLICFDVVEFHLPDRIMRQFGLEQPIPEAVETDVALSKKDRRGQRNWEIRHSGHVHERSRLEALVIQGNHDRVHGLLPSHHEAHAIADLHVKLSGATKTIFDFPQDKALPFSIHTIQSLTSFRGLTLSRVGHSHLIEQPRVSTSLSSSASIVQTRPIRPPSHRGGHSSRAFRPPTPIRSPLHVPTRSPLHAPSPSPLHAPSPSSTVRHPASAEAGATDSDPVVDKVSEFRNAFWRFLRPHTIRGTALGSFALVARALIENPNLIKWSLVLKAVSGLVALICGNGYIVGINQIYDIGIDKVNKPYLPIAAGDLSVGSAWVLVLAFAVTGFSIVASNFGPFITSLYCLGLFLGTIYSVPPFRMKRFPVVAFLIIATVRGFLLNFGVYYATRAALGLPFEWSYPVVFITTFVTLFALVIAITKDLPDVEGDRKFQISTLATKLGVKNISLLGSGLLLVNYIGSIIAAFFLPEAFRCSLMIPTHTILAICLVFQVASVGGDEQKQFQLNLYGLG</sequence>
<dbReference type="InterPro" id="IPR044502">
    <property type="entry name" value="AtHST-like"/>
</dbReference>
<feature type="transmembrane region" description="Helical" evidence="11">
    <location>
        <begin position="1343"/>
        <end position="1364"/>
    </location>
</feature>
<feature type="domain" description="Aminotransferase-like plant mobile" evidence="12">
    <location>
        <begin position="837"/>
        <end position="1000"/>
    </location>
</feature>
<feature type="transmembrane region" description="Helical" evidence="11">
    <location>
        <begin position="1422"/>
        <end position="1441"/>
    </location>
</feature>
<evidence type="ECO:0000256" key="4">
    <source>
        <dbReference type="ARBA" id="ARBA00022640"/>
    </source>
</evidence>
<name>A0A803MN78_CHEQI</name>
<keyword evidence="3" id="KW-0150">Chloroplast</keyword>
<dbReference type="CDD" id="cd13960">
    <property type="entry name" value="PT_UbiA_HPT1"/>
    <property type="match status" value="1"/>
</dbReference>
<dbReference type="InterPro" id="IPR000537">
    <property type="entry name" value="UbiA_prenyltransferase"/>
</dbReference>
<organism evidence="13 14">
    <name type="scientific">Chenopodium quinoa</name>
    <name type="common">Quinoa</name>
    <dbReference type="NCBI Taxonomy" id="63459"/>
    <lineage>
        <taxon>Eukaryota</taxon>
        <taxon>Viridiplantae</taxon>
        <taxon>Streptophyta</taxon>
        <taxon>Embryophyta</taxon>
        <taxon>Tracheophyta</taxon>
        <taxon>Spermatophyta</taxon>
        <taxon>Magnoliopsida</taxon>
        <taxon>eudicotyledons</taxon>
        <taxon>Gunneridae</taxon>
        <taxon>Pentapetalae</taxon>
        <taxon>Caryophyllales</taxon>
        <taxon>Chenopodiaceae</taxon>
        <taxon>Chenopodioideae</taxon>
        <taxon>Atripliceae</taxon>
        <taxon>Chenopodium</taxon>
    </lineage>
</organism>
<evidence type="ECO:0000256" key="10">
    <source>
        <dbReference type="SAM" id="MobiDB-lite"/>
    </source>
</evidence>
<evidence type="ECO:0000256" key="6">
    <source>
        <dbReference type="ARBA" id="ARBA00022692"/>
    </source>
</evidence>
<evidence type="ECO:0000256" key="1">
    <source>
        <dbReference type="ARBA" id="ARBA00004508"/>
    </source>
</evidence>
<feature type="transmembrane region" description="Helical" evidence="11">
    <location>
        <begin position="1284"/>
        <end position="1302"/>
    </location>
</feature>
<dbReference type="InterPro" id="IPR044878">
    <property type="entry name" value="UbiA_sf"/>
</dbReference>
<keyword evidence="14" id="KW-1185">Reference proteome</keyword>
<dbReference type="PANTHER" id="PTHR43009">
    <property type="entry name" value="HOMOGENTISATE SOLANESYLTRANSFERASE, CHLOROPLASTIC"/>
    <property type="match status" value="1"/>
</dbReference>
<keyword evidence="7" id="KW-0809">Transit peptide</keyword>
<reference evidence="13" key="1">
    <citation type="journal article" date="2017" name="Nature">
        <title>The genome of Chenopodium quinoa.</title>
        <authorList>
            <person name="Jarvis D.E."/>
            <person name="Ho Y.S."/>
            <person name="Lightfoot D.J."/>
            <person name="Schmoeckel S.M."/>
            <person name="Li B."/>
            <person name="Borm T.J.A."/>
            <person name="Ohyanagi H."/>
            <person name="Mineta K."/>
            <person name="Michell C.T."/>
            <person name="Saber N."/>
            <person name="Kharbatia N.M."/>
            <person name="Rupper R.R."/>
            <person name="Sharp A.R."/>
            <person name="Dally N."/>
            <person name="Boughton B.A."/>
            <person name="Woo Y.H."/>
            <person name="Gao G."/>
            <person name="Schijlen E.G.W.M."/>
            <person name="Guo X."/>
            <person name="Momin A.A."/>
            <person name="Negrao S."/>
            <person name="Al-Babili S."/>
            <person name="Gehring C."/>
            <person name="Roessner U."/>
            <person name="Jung C."/>
            <person name="Murphy K."/>
            <person name="Arold S.T."/>
            <person name="Gojobori T."/>
            <person name="van der Linden C.G."/>
            <person name="van Loo E.N."/>
            <person name="Jellen E.N."/>
            <person name="Maughan P.J."/>
            <person name="Tester M."/>
        </authorList>
    </citation>
    <scope>NUCLEOTIDE SEQUENCE [LARGE SCALE GENOMIC DNA]</scope>
    <source>
        <strain evidence="13">cv. PI 614886</strain>
    </source>
</reference>
<feature type="region of interest" description="Disordered" evidence="10">
    <location>
        <begin position="1084"/>
        <end position="1164"/>
    </location>
</feature>
<dbReference type="Gramene" id="AUR62032729-RA">
    <property type="protein sequence ID" value="AUR62032729-RA:cds"/>
    <property type="gene ID" value="AUR62032729"/>
</dbReference>
<evidence type="ECO:0000256" key="3">
    <source>
        <dbReference type="ARBA" id="ARBA00022528"/>
    </source>
</evidence>
<dbReference type="Pfam" id="PF10536">
    <property type="entry name" value="PMD"/>
    <property type="match status" value="2"/>
</dbReference>
<evidence type="ECO:0000256" key="5">
    <source>
        <dbReference type="ARBA" id="ARBA00022679"/>
    </source>
</evidence>
<keyword evidence="5" id="KW-0808">Transferase</keyword>
<evidence type="ECO:0000313" key="13">
    <source>
        <dbReference type="EnsemblPlants" id="AUR62032729-RA:cds"/>
    </source>
</evidence>
<feature type="domain" description="Aminotransferase-like plant mobile" evidence="12">
    <location>
        <begin position="334"/>
        <end position="486"/>
    </location>
</feature>
<evidence type="ECO:0000259" key="12">
    <source>
        <dbReference type="Pfam" id="PF10536"/>
    </source>
</evidence>
<dbReference type="EnsemblPlants" id="AUR62032729-RA">
    <property type="protein sequence ID" value="AUR62032729-RA:cds"/>
    <property type="gene ID" value="AUR62032729"/>
</dbReference>
<keyword evidence="9 11" id="KW-0472">Membrane</keyword>
<comment type="similarity">
    <text evidence="2">Belongs to the UbiA prenyltransferase family.</text>
</comment>
<dbReference type="GO" id="GO:0031969">
    <property type="term" value="C:chloroplast membrane"/>
    <property type="evidence" value="ECO:0007669"/>
    <property type="project" value="UniProtKB-SubCell"/>
</dbReference>
<accession>A0A803MN78</accession>
<dbReference type="PANTHER" id="PTHR43009:SF10">
    <property type="entry name" value="HOMOGENTISATE SOLANESYLTRANSFERASE, CHLOROPLASTIC"/>
    <property type="match status" value="1"/>
</dbReference>
<dbReference type="Gene3D" id="1.10.357.140">
    <property type="entry name" value="UbiA prenyltransferase"/>
    <property type="match status" value="1"/>
</dbReference>